<reference evidence="1 2" key="1">
    <citation type="submission" date="2015-01" db="EMBL/GenBank/DDBJ databases">
        <title>Genome sequencing of Jeotgalibacillus soli.</title>
        <authorList>
            <person name="Goh K.M."/>
            <person name="Chan K.-G."/>
            <person name="Yaakop A.S."/>
            <person name="Ee R."/>
            <person name="Gan H.M."/>
            <person name="Chan C.S."/>
        </authorList>
    </citation>
    <scope>NUCLEOTIDE SEQUENCE [LARGE SCALE GENOMIC DNA]</scope>
    <source>
        <strain evidence="1 2">P9</strain>
    </source>
</reference>
<accession>A0A0C2SDA8</accession>
<sequence>METFYLKRIVGERGLSARSSLGWMMFSINFLSEKDRNQTFV</sequence>
<evidence type="ECO:0000313" key="2">
    <source>
        <dbReference type="Proteomes" id="UP000031938"/>
    </source>
</evidence>
<comment type="caution">
    <text evidence="1">The sequence shown here is derived from an EMBL/GenBank/DDBJ whole genome shotgun (WGS) entry which is preliminary data.</text>
</comment>
<gene>
    <name evidence="1" type="ORF">KP78_03240</name>
</gene>
<dbReference type="AlphaFoldDB" id="A0A0C2SDA8"/>
<evidence type="ECO:0000313" key="1">
    <source>
        <dbReference type="EMBL" id="KIL51954.1"/>
    </source>
</evidence>
<organism evidence="1 2">
    <name type="scientific">Jeotgalibacillus soli</name>
    <dbReference type="NCBI Taxonomy" id="889306"/>
    <lineage>
        <taxon>Bacteria</taxon>
        <taxon>Bacillati</taxon>
        <taxon>Bacillota</taxon>
        <taxon>Bacilli</taxon>
        <taxon>Bacillales</taxon>
        <taxon>Caryophanaceae</taxon>
        <taxon>Jeotgalibacillus</taxon>
    </lineage>
</organism>
<keyword evidence="2" id="KW-1185">Reference proteome</keyword>
<protein>
    <submittedName>
        <fullName evidence="1">Uncharacterized protein</fullName>
    </submittedName>
</protein>
<dbReference type="STRING" id="889306.KP78_03240"/>
<name>A0A0C2SDA8_9BACL</name>
<dbReference type="EMBL" id="JXRP01000006">
    <property type="protein sequence ID" value="KIL51954.1"/>
    <property type="molecule type" value="Genomic_DNA"/>
</dbReference>
<proteinExistence type="predicted"/>
<dbReference type="Proteomes" id="UP000031938">
    <property type="component" value="Unassembled WGS sequence"/>
</dbReference>